<gene>
    <name evidence="1" type="ORF">H1Z91_03955</name>
    <name evidence="2" type="ORF">KYX84_01400</name>
</gene>
<protein>
    <submittedName>
        <fullName evidence="1">Uncharacterized protein</fullName>
    </submittedName>
</protein>
<dbReference type="AlphaFoldDB" id="A0A7W2AJQ4"/>
<dbReference type="EMBL" id="JACEIT010000004">
    <property type="protein sequence ID" value="MBA4545502.1"/>
    <property type="molecule type" value="Genomic_DNA"/>
</dbReference>
<evidence type="ECO:0000313" key="3">
    <source>
        <dbReference type="Proteomes" id="UP000531895"/>
    </source>
</evidence>
<dbReference type="EMBL" id="JAIFOD010000003">
    <property type="protein sequence ID" value="MBX4192884.1"/>
    <property type="molecule type" value="Genomic_DNA"/>
</dbReference>
<name>A0A7W2AJQ4_9ENTE</name>
<reference evidence="2" key="2">
    <citation type="journal article" date="2022" name="J. Anim. Sci.">
        <title>Whole genome sequence analyses-based assessment of virulence potential and antimicrobial susceptibilities and resistance of Enterococcus faecium strains isolated from commercial swine and cattle probiotic products.</title>
        <authorList>
            <person name="Shridhar P.B."/>
            <person name="Amachawadi R.G."/>
            <person name="Tokach M."/>
            <person name="Patel I."/>
            <person name="Gangiredla J."/>
            <person name="Mammel M."/>
            <person name="Nagaraja T.G."/>
        </authorList>
    </citation>
    <scope>NUCLEOTIDE SEQUENCE</scope>
    <source>
        <strain evidence="2">EF216</strain>
    </source>
</reference>
<proteinExistence type="predicted"/>
<comment type="caution">
    <text evidence="1">The sequence shown here is derived from an EMBL/GenBank/DDBJ whole genome shotgun (WGS) entry which is preliminary data.</text>
</comment>
<evidence type="ECO:0000313" key="2">
    <source>
        <dbReference type="EMBL" id="MBX4192884.1"/>
    </source>
</evidence>
<dbReference type="Proteomes" id="UP000704433">
    <property type="component" value="Unassembled WGS sequence"/>
</dbReference>
<reference evidence="1 3" key="1">
    <citation type="submission" date="2020-07" db="EMBL/GenBank/DDBJ databases">
        <authorList>
            <person name="Feng H."/>
        </authorList>
    </citation>
    <scope>NUCLEOTIDE SEQUENCE [LARGE SCALE GENOMIC DNA]</scope>
    <source>
        <strain evidence="3">s-7</strain>
        <strain evidence="1">S-7</strain>
    </source>
</reference>
<sequence>MFIAPFHSYFSTLALLAEVAKIKIEELVLLKQKKHEDPEDLVRTFSICC</sequence>
<dbReference type="Proteomes" id="UP000531895">
    <property type="component" value="Unassembled WGS sequence"/>
</dbReference>
<organism evidence="1 3">
    <name type="scientific">Enterococcus lactis</name>
    <dbReference type="NCBI Taxonomy" id="357441"/>
    <lineage>
        <taxon>Bacteria</taxon>
        <taxon>Bacillati</taxon>
        <taxon>Bacillota</taxon>
        <taxon>Bacilli</taxon>
        <taxon>Lactobacillales</taxon>
        <taxon>Enterococcaceae</taxon>
        <taxon>Enterococcus</taxon>
    </lineage>
</organism>
<evidence type="ECO:0000313" key="1">
    <source>
        <dbReference type="EMBL" id="MBA4545502.1"/>
    </source>
</evidence>
<accession>A0A7W2AJQ4</accession>
<dbReference type="GeneID" id="66498268"/>
<dbReference type="RefSeq" id="WP_002293589.1">
    <property type="nucleotide sequence ID" value="NZ_BNJX01000029.1"/>
</dbReference>